<dbReference type="Proteomes" id="UP000265520">
    <property type="component" value="Unassembled WGS sequence"/>
</dbReference>
<feature type="non-terminal residue" evidence="1">
    <location>
        <position position="1"/>
    </location>
</feature>
<evidence type="ECO:0000313" key="2">
    <source>
        <dbReference type="Proteomes" id="UP000265520"/>
    </source>
</evidence>
<evidence type="ECO:0000313" key="1">
    <source>
        <dbReference type="EMBL" id="MCI52347.1"/>
    </source>
</evidence>
<protein>
    <submittedName>
        <fullName evidence="1">Uncharacterized protein</fullName>
    </submittedName>
</protein>
<reference evidence="1 2" key="1">
    <citation type="journal article" date="2018" name="Front. Plant Sci.">
        <title>Red Clover (Trifolium pratense) and Zigzag Clover (T. medium) - A Picture of Genomic Similarities and Differences.</title>
        <authorList>
            <person name="Dluhosova J."/>
            <person name="Istvanek J."/>
            <person name="Nedelnik J."/>
            <person name="Repkova J."/>
        </authorList>
    </citation>
    <scope>NUCLEOTIDE SEQUENCE [LARGE SCALE GENOMIC DNA]</scope>
    <source>
        <strain evidence="2">cv. 10/8</strain>
        <tissue evidence="1">Leaf</tissue>
    </source>
</reference>
<proteinExistence type="predicted"/>
<keyword evidence="2" id="KW-1185">Reference proteome</keyword>
<comment type="caution">
    <text evidence="1">The sequence shown here is derived from an EMBL/GenBank/DDBJ whole genome shotgun (WGS) entry which is preliminary data.</text>
</comment>
<sequence>FSRVCPGDPAWYSHLAFVSKWGGYGGAARGRDLGSTIPFWIR</sequence>
<organism evidence="1 2">
    <name type="scientific">Trifolium medium</name>
    <dbReference type="NCBI Taxonomy" id="97028"/>
    <lineage>
        <taxon>Eukaryota</taxon>
        <taxon>Viridiplantae</taxon>
        <taxon>Streptophyta</taxon>
        <taxon>Embryophyta</taxon>
        <taxon>Tracheophyta</taxon>
        <taxon>Spermatophyta</taxon>
        <taxon>Magnoliopsida</taxon>
        <taxon>eudicotyledons</taxon>
        <taxon>Gunneridae</taxon>
        <taxon>Pentapetalae</taxon>
        <taxon>rosids</taxon>
        <taxon>fabids</taxon>
        <taxon>Fabales</taxon>
        <taxon>Fabaceae</taxon>
        <taxon>Papilionoideae</taxon>
        <taxon>50 kb inversion clade</taxon>
        <taxon>NPAAA clade</taxon>
        <taxon>Hologalegina</taxon>
        <taxon>IRL clade</taxon>
        <taxon>Trifolieae</taxon>
        <taxon>Trifolium</taxon>
    </lineage>
</organism>
<dbReference type="EMBL" id="LXQA010445875">
    <property type="protein sequence ID" value="MCI52347.1"/>
    <property type="molecule type" value="Genomic_DNA"/>
</dbReference>
<dbReference type="AlphaFoldDB" id="A0A392SV84"/>
<name>A0A392SV84_9FABA</name>
<accession>A0A392SV84</accession>